<keyword evidence="3" id="KW-1185">Reference proteome</keyword>
<name>A0A3M2SQS5_9HYPO</name>
<dbReference type="InterPro" id="IPR029062">
    <property type="entry name" value="Class_I_gatase-like"/>
</dbReference>
<feature type="domain" description="Biotin-protein ligase N-terminal" evidence="1">
    <location>
        <begin position="25"/>
        <end position="120"/>
    </location>
</feature>
<evidence type="ECO:0000259" key="1">
    <source>
        <dbReference type="Pfam" id="PF09825"/>
    </source>
</evidence>
<organism evidence="2 3">
    <name type="scientific">Fusarium kuroshium</name>
    <dbReference type="NCBI Taxonomy" id="2010991"/>
    <lineage>
        <taxon>Eukaryota</taxon>
        <taxon>Fungi</taxon>
        <taxon>Dikarya</taxon>
        <taxon>Ascomycota</taxon>
        <taxon>Pezizomycotina</taxon>
        <taxon>Sordariomycetes</taxon>
        <taxon>Hypocreomycetidae</taxon>
        <taxon>Hypocreales</taxon>
        <taxon>Nectriaceae</taxon>
        <taxon>Fusarium</taxon>
        <taxon>Fusarium solani species complex</taxon>
    </lineage>
</organism>
<dbReference type="PROSITE" id="PS51257">
    <property type="entry name" value="PROKAR_LIPOPROTEIN"/>
    <property type="match status" value="1"/>
</dbReference>
<protein>
    <recommendedName>
        <fullName evidence="1">Biotin-protein ligase N-terminal domain-containing protein</fullName>
    </recommendedName>
</protein>
<dbReference type="STRING" id="2010991.A0A3M2SQS5"/>
<comment type="caution">
    <text evidence="2">The sequence shown here is derived from an EMBL/GenBank/DDBJ whole genome shotgun (WGS) entry which is preliminary data.</text>
</comment>
<accession>A0A3M2SQS5</accession>
<dbReference type="Proteomes" id="UP000277212">
    <property type="component" value="Unassembled WGS sequence"/>
</dbReference>
<dbReference type="EMBL" id="NKUJ01000003">
    <property type="protein sequence ID" value="RMJ19904.1"/>
    <property type="molecule type" value="Genomic_DNA"/>
</dbReference>
<evidence type="ECO:0000313" key="3">
    <source>
        <dbReference type="Proteomes" id="UP000277212"/>
    </source>
</evidence>
<sequence>MRTTTIAMASAVAGATACTTPPRALVYRGPASCEGCPEAVAELLESSPLKFQVSFAGPTEAIDINEHSLKGVQVYAHPGGGDDLNESWPGLKKYKKPLRDFVSSGGYYLGFCFGAYLAGDSPGFGLLPRGSNTDAETAQDNAQVTSSKDTVIEVDWTFVSGKTEKKRWMYFQEGAVITGLDEDKLCDEGSGRVLARYSQNGDVAASVTRYGKGWVGLVGPHPEANGEWYSAENFTNPDGINFDIGYDFVTAALNGGKIEQS</sequence>
<dbReference type="InterPro" id="IPR019197">
    <property type="entry name" value="Biotin-prot_ligase_N"/>
</dbReference>
<reference evidence="2 3" key="1">
    <citation type="submission" date="2017-06" db="EMBL/GenBank/DDBJ databases">
        <title>Comparative genomic analysis of Ambrosia Fusariam Clade fungi.</title>
        <authorList>
            <person name="Stajich J.E."/>
            <person name="Carrillo J."/>
            <person name="Kijimoto T."/>
            <person name="Eskalen A."/>
            <person name="O'Donnell K."/>
            <person name="Kasson M."/>
        </authorList>
    </citation>
    <scope>NUCLEOTIDE SEQUENCE [LARGE SCALE GENOMIC DNA]</scope>
    <source>
        <strain evidence="2">UCR3666</strain>
    </source>
</reference>
<gene>
    <name evidence="2" type="ORF">CDV36_000391</name>
</gene>
<dbReference type="Gene3D" id="3.40.50.880">
    <property type="match status" value="1"/>
</dbReference>
<dbReference type="SUPFAM" id="SSF52317">
    <property type="entry name" value="Class I glutamine amidotransferase-like"/>
    <property type="match status" value="1"/>
</dbReference>
<dbReference type="Pfam" id="PF09825">
    <property type="entry name" value="BPL_N"/>
    <property type="match status" value="1"/>
</dbReference>
<dbReference type="OrthoDB" id="10250105at2759"/>
<proteinExistence type="predicted"/>
<evidence type="ECO:0000313" key="2">
    <source>
        <dbReference type="EMBL" id="RMJ19904.1"/>
    </source>
</evidence>
<dbReference type="AlphaFoldDB" id="A0A3M2SQS5"/>